<dbReference type="EMBL" id="BAABJZ010000006">
    <property type="protein sequence ID" value="GAA4874290.1"/>
    <property type="molecule type" value="Genomic_DNA"/>
</dbReference>
<keyword evidence="2" id="KW-1185">Reference proteome</keyword>
<dbReference type="InterPro" id="IPR021334">
    <property type="entry name" value="DUF2947"/>
</dbReference>
<reference evidence="2" key="1">
    <citation type="journal article" date="2019" name="Int. J. Syst. Evol. Microbiol.">
        <title>The Global Catalogue of Microorganisms (GCM) 10K type strain sequencing project: providing services to taxonomists for standard genome sequencing and annotation.</title>
        <authorList>
            <consortium name="The Broad Institute Genomics Platform"/>
            <consortium name="The Broad Institute Genome Sequencing Center for Infectious Disease"/>
            <person name="Wu L."/>
            <person name="Ma J."/>
        </authorList>
    </citation>
    <scope>NUCLEOTIDE SEQUENCE [LARGE SCALE GENOMIC DNA]</scope>
    <source>
        <strain evidence="2">JCM 18401</strain>
    </source>
</reference>
<protein>
    <recommendedName>
        <fullName evidence="3">DUF2947 family protein</fullName>
    </recommendedName>
</protein>
<organism evidence="1 2">
    <name type="scientific">Ferrimonas pelagia</name>
    <dbReference type="NCBI Taxonomy" id="1177826"/>
    <lineage>
        <taxon>Bacteria</taxon>
        <taxon>Pseudomonadati</taxon>
        <taxon>Pseudomonadota</taxon>
        <taxon>Gammaproteobacteria</taxon>
        <taxon>Alteromonadales</taxon>
        <taxon>Ferrimonadaceae</taxon>
        <taxon>Ferrimonas</taxon>
    </lineage>
</organism>
<proteinExistence type="predicted"/>
<name>A0ABP9EC45_9GAMM</name>
<dbReference type="Proteomes" id="UP001499988">
    <property type="component" value="Unassembled WGS sequence"/>
</dbReference>
<comment type="caution">
    <text evidence="1">The sequence shown here is derived from an EMBL/GenBank/DDBJ whole genome shotgun (WGS) entry which is preliminary data.</text>
</comment>
<sequence>MKHTDLSQYAFNWVFNRADMAISDQDKAAILPLHPTYAKQIWLQNVSSEAVDLDRLEDKDWLSQAELWPFDQRWDDAFESDDVALPADIAGYLNWDPKTIVYVCYDQGHIIETRYDVFKRSWKAFLFAEEQALVIGRRRNEALWFIDETTVKLGKKA</sequence>
<dbReference type="RefSeq" id="WP_345332860.1">
    <property type="nucleotide sequence ID" value="NZ_BAABJZ010000006.1"/>
</dbReference>
<dbReference type="Pfam" id="PF11163">
    <property type="entry name" value="DUF2947"/>
    <property type="match status" value="1"/>
</dbReference>
<accession>A0ABP9EC45</accession>
<gene>
    <name evidence="1" type="ORF">GCM10023333_03980</name>
</gene>
<evidence type="ECO:0000313" key="2">
    <source>
        <dbReference type="Proteomes" id="UP001499988"/>
    </source>
</evidence>
<evidence type="ECO:0000313" key="1">
    <source>
        <dbReference type="EMBL" id="GAA4874290.1"/>
    </source>
</evidence>
<evidence type="ECO:0008006" key="3">
    <source>
        <dbReference type="Google" id="ProtNLM"/>
    </source>
</evidence>